<dbReference type="InterPro" id="IPR029058">
    <property type="entry name" value="AB_hydrolase_fold"/>
</dbReference>
<dbReference type="SUPFAM" id="SSF49785">
    <property type="entry name" value="Galactose-binding domain-like"/>
    <property type="match status" value="1"/>
</dbReference>
<dbReference type="InterPro" id="IPR013736">
    <property type="entry name" value="Xaa-Pro_dipept_C"/>
</dbReference>
<name>A0ABS1WRT4_9GAMM</name>
<dbReference type="Gene3D" id="3.40.50.1820">
    <property type="entry name" value="alpha/beta hydrolase"/>
    <property type="match status" value="1"/>
</dbReference>
<dbReference type="Proteomes" id="UP000661077">
    <property type="component" value="Unassembled WGS sequence"/>
</dbReference>
<evidence type="ECO:0000256" key="2">
    <source>
        <dbReference type="SAM" id="SignalP"/>
    </source>
</evidence>
<feature type="signal peptide" evidence="2">
    <location>
        <begin position="1"/>
        <end position="23"/>
    </location>
</feature>
<evidence type="ECO:0000256" key="1">
    <source>
        <dbReference type="ARBA" id="ARBA00022801"/>
    </source>
</evidence>
<dbReference type="InterPro" id="IPR050585">
    <property type="entry name" value="Xaa-Pro_dipeptidyl-ppase/CocE"/>
</dbReference>
<dbReference type="EMBL" id="JAEVLS010000001">
    <property type="protein sequence ID" value="MBM0103658.1"/>
    <property type="molecule type" value="Genomic_DNA"/>
</dbReference>
<dbReference type="InterPro" id="IPR005674">
    <property type="entry name" value="CocE/Ser_esterase"/>
</dbReference>
<dbReference type="PANTHER" id="PTHR43056:SF10">
    <property type="entry name" value="COCE_NOND FAMILY, PUTATIVE (AFU_ORTHOLOGUE AFUA_7G00600)-RELATED"/>
    <property type="match status" value="1"/>
</dbReference>
<gene>
    <name evidence="4" type="ORF">JM946_02835</name>
</gene>
<dbReference type="NCBIfam" id="TIGR00976">
    <property type="entry name" value="CocE_NonD"/>
    <property type="match status" value="1"/>
</dbReference>
<sequence>MAQQKFCHMVGVLLLGLSLQAGAAQAVKSLPSETPEKFTPSVDSYDFVKREVMIPMRDGVKLKTFILVPRSATRDAKAPIIMTRTPYNAAGRVSRFNSPRLAAVVPQMHDTNVEAGYIVVYQDVRGKFGSEGDYVLTRPLRGPLNPTKVDHATDAYDTIEWLVKNVPESNGRVGTIGGSYEGYTTVMSTVNPHPALKVAVPFAPMIDGWMGDDWFHNGAFRQGAALEFIYGQQSTRSGSFKWWWDSYDIYDTFLRAGSAGALAKTRGLEQLGFWRAISEHTSYDSWWQEQAVDKLLARQPLKVPMMIVGGLFDQEDIYGSPALYKALAPKDPNGELVHLVMGPWNHGQGRREGRSLGALEFNGDTAGWFRNKIMQPFLDHHLKDAPKPNTPRVLVYETGANEWHEYDHWPRSCANGCAQKSRPLYLLSGGRLGFEAPQAGESGYDEYISDPAKPVPYRQRPILPMSAANSGWGEWLVDDQRHAASRTDVLVYQTEPLTEAVRLAGQPIAQLFASTSGTDSDWVVKIIDVWPDEVPDRPSMGGYQLMLSADIFRGRYRADLSKPQPLTSNEALPYSIALPQVNHTFLPGHRIMVQIQSSWFPLYDRNPQSFVPNIMFAEPASYVKATQRIWRTPEQASSIELPVVAAQ</sequence>
<keyword evidence="5" id="KW-1185">Reference proteome</keyword>
<dbReference type="InterPro" id="IPR000383">
    <property type="entry name" value="Xaa-Pro-like_dom"/>
</dbReference>
<organism evidence="4 5">
    <name type="scientific">Steroidobacter gossypii</name>
    <dbReference type="NCBI Taxonomy" id="2805490"/>
    <lineage>
        <taxon>Bacteria</taxon>
        <taxon>Pseudomonadati</taxon>
        <taxon>Pseudomonadota</taxon>
        <taxon>Gammaproteobacteria</taxon>
        <taxon>Steroidobacterales</taxon>
        <taxon>Steroidobacteraceae</taxon>
        <taxon>Steroidobacter</taxon>
    </lineage>
</organism>
<dbReference type="Gene3D" id="2.60.120.260">
    <property type="entry name" value="Galactose-binding domain-like"/>
    <property type="match status" value="1"/>
</dbReference>
<keyword evidence="1 4" id="KW-0378">Hydrolase</keyword>
<keyword evidence="2" id="KW-0732">Signal</keyword>
<comment type="caution">
    <text evidence="4">The sequence shown here is derived from an EMBL/GenBank/DDBJ whole genome shotgun (WGS) entry which is preliminary data.</text>
</comment>
<feature type="domain" description="Xaa-Pro dipeptidyl-peptidase C-terminal" evidence="3">
    <location>
        <begin position="375"/>
        <end position="640"/>
    </location>
</feature>
<dbReference type="SUPFAM" id="SSF53474">
    <property type="entry name" value="alpha/beta-Hydrolases"/>
    <property type="match status" value="1"/>
</dbReference>
<dbReference type="PANTHER" id="PTHR43056">
    <property type="entry name" value="PEPTIDASE S9 PROLYL OLIGOPEPTIDASE"/>
    <property type="match status" value="1"/>
</dbReference>
<dbReference type="Pfam" id="PF02129">
    <property type="entry name" value="Peptidase_S15"/>
    <property type="match status" value="1"/>
</dbReference>
<protein>
    <submittedName>
        <fullName evidence="4">CocE/NonD family hydrolase</fullName>
    </submittedName>
</protein>
<evidence type="ECO:0000313" key="4">
    <source>
        <dbReference type="EMBL" id="MBM0103658.1"/>
    </source>
</evidence>
<dbReference type="Pfam" id="PF08530">
    <property type="entry name" value="PepX_C"/>
    <property type="match status" value="1"/>
</dbReference>
<dbReference type="InterPro" id="IPR008979">
    <property type="entry name" value="Galactose-bd-like_sf"/>
</dbReference>
<reference evidence="4 5" key="1">
    <citation type="journal article" date="2021" name="Int. J. Syst. Evol. Microbiol.">
        <title>Steroidobacter gossypii sp. nov., isolated from soil of cotton cropping field.</title>
        <authorList>
            <person name="Huang R."/>
            <person name="Yang S."/>
            <person name="Zhen C."/>
            <person name="Liu W."/>
        </authorList>
    </citation>
    <scope>NUCLEOTIDE SEQUENCE [LARGE SCALE GENOMIC DNA]</scope>
    <source>
        <strain evidence="4 5">S1-65</strain>
    </source>
</reference>
<dbReference type="Gene3D" id="1.10.3020.10">
    <property type="entry name" value="alpha-amino acid ester hydrolase ( Helical cap domain)"/>
    <property type="match status" value="1"/>
</dbReference>
<proteinExistence type="predicted"/>
<feature type="chain" id="PRO_5045322933" evidence="2">
    <location>
        <begin position="24"/>
        <end position="647"/>
    </location>
</feature>
<dbReference type="GO" id="GO:0016787">
    <property type="term" value="F:hydrolase activity"/>
    <property type="evidence" value="ECO:0007669"/>
    <property type="project" value="UniProtKB-KW"/>
</dbReference>
<evidence type="ECO:0000313" key="5">
    <source>
        <dbReference type="Proteomes" id="UP000661077"/>
    </source>
</evidence>
<accession>A0ABS1WRT4</accession>
<dbReference type="SMART" id="SM00939">
    <property type="entry name" value="PepX_C"/>
    <property type="match status" value="1"/>
</dbReference>
<evidence type="ECO:0000259" key="3">
    <source>
        <dbReference type="SMART" id="SM00939"/>
    </source>
</evidence>